<proteinExistence type="predicted"/>
<keyword evidence="2" id="KW-1185">Reference proteome</keyword>
<protein>
    <submittedName>
        <fullName evidence="1">Uncharacterized protein</fullName>
    </submittedName>
</protein>
<dbReference type="AlphaFoldDB" id="A0AAD5IBN6"/>
<dbReference type="Proteomes" id="UP001064489">
    <property type="component" value="Chromosome 2"/>
</dbReference>
<evidence type="ECO:0000313" key="2">
    <source>
        <dbReference type="Proteomes" id="UP001064489"/>
    </source>
</evidence>
<reference evidence="1" key="2">
    <citation type="submission" date="2023-02" db="EMBL/GenBank/DDBJ databases">
        <authorList>
            <person name="Swenson N.G."/>
            <person name="Wegrzyn J.L."/>
            <person name="Mcevoy S.L."/>
        </authorList>
    </citation>
    <scope>NUCLEOTIDE SEQUENCE</scope>
    <source>
        <strain evidence="1">91603</strain>
        <tissue evidence="1">Leaf</tissue>
    </source>
</reference>
<comment type="caution">
    <text evidence="1">The sequence shown here is derived from an EMBL/GenBank/DDBJ whole genome shotgun (WGS) entry which is preliminary data.</text>
</comment>
<accession>A0AAD5IBN6</accession>
<organism evidence="1 2">
    <name type="scientific">Acer negundo</name>
    <name type="common">Box elder</name>
    <dbReference type="NCBI Taxonomy" id="4023"/>
    <lineage>
        <taxon>Eukaryota</taxon>
        <taxon>Viridiplantae</taxon>
        <taxon>Streptophyta</taxon>
        <taxon>Embryophyta</taxon>
        <taxon>Tracheophyta</taxon>
        <taxon>Spermatophyta</taxon>
        <taxon>Magnoliopsida</taxon>
        <taxon>eudicotyledons</taxon>
        <taxon>Gunneridae</taxon>
        <taxon>Pentapetalae</taxon>
        <taxon>rosids</taxon>
        <taxon>malvids</taxon>
        <taxon>Sapindales</taxon>
        <taxon>Sapindaceae</taxon>
        <taxon>Hippocastanoideae</taxon>
        <taxon>Acereae</taxon>
        <taxon>Acer</taxon>
    </lineage>
</organism>
<gene>
    <name evidence="1" type="ORF">LWI28_001851</name>
</gene>
<evidence type="ECO:0000313" key="1">
    <source>
        <dbReference type="EMBL" id="KAI9159780.1"/>
    </source>
</evidence>
<name>A0AAD5IBN6_ACENE</name>
<sequence length="99" mass="10585">MPAGELLDASSSGNVKGWSGGEHFKTFSVDTFYARWSGGAWGTDPGMSTGYRGIGHGVPRYRAQGTGIPGQRYGVTPGYCVSEFSRYLSTMMTLIPVLP</sequence>
<dbReference type="EMBL" id="JAJSOW010000106">
    <property type="protein sequence ID" value="KAI9159780.1"/>
    <property type="molecule type" value="Genomic_DNA"/>
</dbReference>
<reference evidence="1" key="1">
    <citation type="journal article" date="2022" name="Plant J.">
        <title>Strategies of tolerance reflected in two North American maple genomes.</title>
        <authorList>
            <person name="McEvoy S.L."/>
            <person name="Sezen U.U."/>
            <person name="Trouern-Trend A."/>
            <person name="McMahon S.M."/>
            <person name="Schaberg P.G."/>
            <person name="Yang J."/>
            <person name="Wegrzyn J.L."/>
            <person name="Swenson N.G."/>
        </authorList>
    </citation>
    <scope>NUCLEOTIDE SEQUENCE</scope>
    <source>
        <strain evidence="1">91603</strain>
    </source>
</reference>